<organism evidence="13 14">
    <name type="scientific">Trichodelitschia bisporula</name>
    <dbReference type="NCBI Taxonomy" id="703511"/>
    <lineage>
        <taxon>Eukaryota</taxon>
        <taxon>Fungi</taxon>
        <taxon>Dikarya</taxon>
        <taxon>Ascomycota</taxon>
        <taxon>Pezizomycotina</taxon>
        <taxon>Dothideomycetes</taxon>
        <taxon>Dothideomycetes incertae sedis</taxon>
        <taxon>Phaeotrichales</taxon>
        <taxon>Phaeotrichaceae</taxon>
        <taxon>Trichodelitschia</taxon>
    </lineage>
</organism>
<evidence type="ECO:0000256" key="5">
    <source>
        <dbReference type="ARBA" id="ARBA00022679"/>
    </source>
</evidence>
<dbReference type="PROSITE" id="PS00900">
    <property type="entry name" value="RNA_POL_PHAGE_1"/>
    <property type="match status" value="1"/>
</dbReference>
<proteinExistence type="inferred from homology"/>
<dbReference type="InterPro" id="IPR043502">
    <property type="entry name" value="DNA/RNA_pol_sf"/>
</dbReference>
<evidence type="ECO:0000256" key="8">
    <source>
        <dbReference type="ARBA" id="ARBA00023163"/>
    </source>
</evidence>
<evidence type="ECO:0000256" key="4">
    <source>
        <dbReference type="ARBA" id="ARBA00022478"/>
    </source>
</evidence>
<dbReference type="GO" id="GO:0001018">
    <property type="term" value="F:mitochondrial promoter sequence-specific DNA binding"/>
    <property type="evidence" value="ECO:0007669"/>
    <property type="project" value="TreeGrafter"/>
</dbReference>
<comment type="catalytic activity">
    <reaction evidence="9 10">
        <text>RNA(n) + a ribonucleoside 5'-triphosphate = RNA(n+1) + diphosphate</text>
        <dbReference type="Rhea" id="RHEA:21248"/>
        <dbReference type="Rhea" id="RHEA-COMP:14527"/>
        <dbReference type="Rhea" id="RHEA-COMP:17342"/>
        <dbReference type="ChEBI" id="CHEBI:33019"/>
        <dbReference type="ChEBI" id="CHEBI:61557"/>
        <dbReference type="ChEBI" id="CHEBI:140395"/>
        <dbReference type="EC" id="2.7.7.6"/>
    </reaction>
</comment>
<feature type="region of interest" description="Disordered" evidence="11">
    <location>
        <begin position="1332"/>
        <end position="1367"/>
    </location>
</feature>
<gene>
    <name evidence="13" type="ORF">EJ06DRAFT_545415</name>
</gene>
<name>A0A6G1HI90_9PEZI</name>
<protein>
    <recommendedName>
        <fullName evidence="3 10">DNA-directed RNA polymerase</fullName>
        <ecNumber evidence="3 10">2.7.7.6</ecNumber>
    </recommendedName>
</protein>
<dbReference type="GO" id="GO:0003899">
    <property type="term" value="F:DNA-directed RNA polymerase activity"/>
    <property type="evidence" value="ECO:0007669"/>
    <property type="project" value="UniProtKB-EC"/>
</dbReference>
<evidence type="ECO:0000256" key="6">
    <source>
        <dbReference type="ARBA" id="ARBA00022695"/>
    </source>
</evidence>
<keyword evidence="7" id="KW-0809">Transit peptide</keyword>
<dbReference type="EMBL" id="ML996712">
    <property type="protein sequence ID" value="KAF2395621.1"/>
    <property type="molecule type" value="Genomic_DNA"/>
</dbReference>
<evidence type="ECO:0000256" key="9">
    <source>
        <dbReference type="ARBA" id="ARBA00048552"/>
    </source>
</evidence>
<keyword evidence="5 10" id="KW-0808">Transferase</keyword>
<evidence type="ECO:0000256" key="3">
    <source>
        <dbReference type="ARBA" id="ARBA00012418"/>
    </source>
</evidence>
<dbReference type="InterPro" id="IPR024075">
    <property type="entry name" value="DNA-dir_RNA_pol_helix_hairp_sf"/>
</dbReference>
<dbReference type="GO" id="GO:0034245">
    <property type="term" value="C:mitochondrial DNA-directed RNA polymerase complex"/>
    <property type="evidence" value="ECO:0007669"/>
    <property type="project" value="TreeGrafter"/>
</dbReference>
<feature type="region of interest" description="Disordered" evidence="11">
    <location>
        <begin position="98"/>
        <end position="119"/>
    </location>
</feature>
<evidence type="ECO:0000256" key="1">
    <source>
        <dbReference type="ARBA" id="ARBA00004026"/>
    </source>
</evidence>
<dbReference type="SUPFAM" id="SSF56672">
    <property type="entry name" value="DNA/RNA polymerases"/>
    <property type="match status" value="1"/>
</dbReference>
<dbReference type="Pfam" id="PF00940">
    <property type="entry name" value="RNA_pol"/>
    <property type="match status" value="1"/>
</dbReference>
<evidence type="ECO:0000259" key="12">
    <source>
        <dbReference type="SMART" id="SM01311"/>
    </source>
</evidence>
<dbReference type="InterPro" id="IPR002092">
    <property type="entry name" value="DNA-dir_Rpol_phage-type"/>
</dbReference>
<dbReference type="Gene3D" id="1.10.287.260">
    <property type="match status" value="1"/>
</dbReference>
<keyword evidence="4 10" id="KW-0240">DNA-directed RNA polymerase</keyword>
<evidence type="ECO:0000256" key="10">
    <source>
        <dbReference type="RuleBase" id="RU003805"/>
    </source>
</evidence>
<dbReference type="PANTHER" id="PTHR10102">
    <property type="entry name" value="DNA-DIRECTED RNA POLYMERASE, MITOCHONDRIAL"/>
    <property type="match status" value="1"/>
</dbReference>
<feature type="region of interest" description="Disordered" evidence="11">
    <location>
        <begin position="492"/>
        <end position="542"/>
    </location>
</feature>
<dbReference type="InterPro" id="IPR029262">
    <property type="entry name" value="RPOL_N"/>
</dbReference>
<dbReference type="Pfam" id="PF14700">
    <property type="entry name" value="RPOL_N"/>
    <property type="match status" value="1"/>
</dbReference>
<dbReference type="InterPro" id="IPR037159">
    <property type="entry name" value="RNA_POL_N_sf"/>
</dbReference>
<dbReference type="PANTHER" id="PTHR10102:SF0">
    <property type="entry name" value="DNA-DIRECTED RNA POLYMERASE, MITOCHONDRIAL"/>
    <property type="match status" value="1"/>
</dbReference>
<evidence type="ECO:0000256" key="2">
    <source>
        <dbReference type="ARBA" id="ARBA00009493"/>
    </source>
</evidence>
<reference evidence="13" key="1">
    <citation type="journal article" date="2020" name="Stud. Mycol.">
        <title>101 Dothideomycetes genomes: a test case for predicting lifestyles and emergence of pathogens.</title>
        <authorList>
            <person name="Haridas S."/>
            <person name="Albert R."/>
            <person name="Binder M."/>
            <person name="Bloem J."/>
            <person name="Labutti K."/>
            <person name="Salamov A."/>
            <person name="Andreopoulos B."/>
            <person name="Baker S."/>
            <person name="Barry K."/>
            <person name="Bills G."/>
            <person name="Bluhm B."/>
            <person name="Cannon C."/>
            <person name="Castanera R."/>
            <person name="Culley D."/>
            <person name="Daum C."/>
            <person name="Ezra D."/>
            <person name="Gonzalez J."/>
            <person name="Henrissat B."/>
            <person name="Kuo A."/>
            <person name="Liang C."/>
            <person name="Lipzen A."/>
            <person name="Lutzoni F."/>
            <person name="Magnuson J."/>
            <person name="Mondo S."/>
            <person name="Nolan M."/>
            <person name="Ohm R."/>
            <person name="Pangilinan J."/>
            <person name="Park H.-J."/>
            <person name="Ramirez L."/>
            <person name="Alfaro M."/>
            <person name="Sun H."/>
            <person name="Tritt A."/>
            <person name="Yoshinaga Y."/>
            <person name="Zwiers L.-H."/>
            <person name="Turgeon B."/>
            <person name="Goodwin S."/>
            <person name="Spatafora J."/>
            <person name="Crous P."/>
            <person name="Grigoriev I."/>
        </authorList>
    </citation>
    <scope>NUCLEOTIDE SEQUENCE</scope>
    <source>
        <strain evidence="13">CBS 262.69</strain>
    </source>
</reference>
<dbReference type="GO" id="GO:0006390">
    <property type="term" value="P:mitochondrial transcription"/>
    <property type="evidence" value="ECO:0007669"/>
    <property type="project" value="TreeGrafter"/>
</dbReference>
<feature type="compositionally biased region" description="Basic residues" evidence="11">
    <location>
        <begin position="501"/>
        <end position="510"/>
    </location>
</feature>
<keyword evidence="8 10" id="KW-0804">Transcription</keyword>
<comment type="similarity">
    <text evidence="2 10">Belongs to the phage and mitochondrial RNA polymerase family.</text>
</comment>
<dbReference type="Gene3D" id="1.10.287.280">
    <property type="match status" value="1"/>
</dbReference>
<keyword evidence="6 10" id="KW-0548">Nucleotidyltransferase</keyword>
<dbReference type="Gene3D" id="1.10.150.20">
    <property type="entry name" value="5' to 3' exonuclease, C-terminal subdomain"/>
    <property type="match status" value="1"/>
</dbReference>
<dbReference type="Gene3D" id="1.10.1320.10">
    <property type="entry name" value="DNA-directed RNA polymerase, N-terminal domain"/>
    <property type="match status" value="1"/>
</dbReference>
<dbReference type="SMART" id="SM01311">
    <property type="entry name" value="RPOL_N"/>
    <property type="match status" value="1"/>
</dbReference>
<dbReference type="InterPro" id="IPR046950">
    <property type="entry name" value="DNA-dir_Rpol_C_phage-type"/>
</dbReference>
<keyword evidence="14" id="KW-1185">Reference proteome</keyword>
<dbReference type="EC" id="2.7.7.6" evidence="3 10"/>
<evidence type="ECO:0000313" key="13">
    <source>
        <dbReference type="EMBL" id="KAF2395621.1"/>
    </source>
</evidence>
<accession>A0A6G1HI90</accession>
<dbReference type="FunFam" id="1.10.287.280:FF:000001">
    <property type="entry name" value="DNA-directed RNA polymerase"/>
    <property type="match status" value="1"/>
</dbReference>
<feature type="compositionally biased region" description="Polar residues" evidence="11">
    <location>
        <begin position="103"/>
        <end position="119"/>
    </location>
</feature>
<evidence type="ECO:0000313" key="14">
    <source>
        <dbReference type="Proteomes" id="UP000799640"/>
    </source>
</evidence>
<feature type="compositionally biased region" description="Acidic residues" evidence="11">
    <location>
        <begin position="1333"/>
        <end position="1357"/>
    </location>
</feature>
<dbReference type="PROSITE" id="PS00489">
    <property type="entry name" value="RNA_POL_PHAGE_2"/>
    <property type="match status" value="1"/>
</dbReference>
<sequence length="1401" mass="156931">MDVFLKYRDPAVDSGRRLKSRPSHRLNAAFEQLYLPWLCPAQFRRLGATTLSTKATALPTCASASRRRACLSRPPKHTASRSLATSADLYPPPPQDHIPFLSTFPNNPSPRQANSDVSPALQSWSVQPPIVIHEMIAGPAPLMRKSRGLGGDSVEIHQNLHACCAVGRYDRVESVLRRLPDLYLPWAPEVIGLHNVYLRSLVDTMAGGNKSENMNKMTHWFEIEIRGNHHTGLKPNAATLALMIRGSLMAYSGRGRDRGVRRILNIAEELDLLHSTTSSGEYTEEEWQELMAIAHGTSPQLAPATKAAHKTTEAAPRADPTKGPEILPMFQKGLGLVTLKRSLVTVDNDEQVPYPHHIEGTDADRHRSWMRMRQEQVEKDVVDAAIERWREENEKMQNMGINTSLSKPSLDAVLWEWQSEMERSLKAELVEIRKLLTSAKTSDARFAYGTYLEAVSADKLAAITIITVLSLYASDGVEKGISISRLTAQMGKKVENEAKSSRPKTNKHRSDKRDVEAQRSRAVHELSGQAEPTGGSRLGDSPEVLDERLTLSKADEWPTGIKIHIGALLLGKLIDVAKIPAYEDVAAPDGSTKRKATLEPAFRHELVAERGKNIGKFFCHAALLERLMSEPLSIAFGSALPMLVEPKPWRGLKEGAYLRDSSNLVRHKSRDPLQEMYLMTASDRGDLDQIYKGLDVLGKTAWRINKSVFRVMTEAWNTGEAIAKIPPIKVDVEYPPEPDASATPRERMQWRHACQLIENDKMGLHSNRCFINLQMEVARAFQDHTFYYPHNIDFRGRAYPLPPYLNHMGADHARGLLIFDKGKELGEHGLKWLKVQLANVYGFDKASLTEREQFATDHVDDIFDSATNPLGGQKWWLKAEDPWQCLAACMDLKAALESPDPSKYVSHLPVHQDGTCNGLQHYAALGGDAIGAAQVNLTPGDRPADIYSAVATLVRDSVTEDAKQGHKIAQELEGLIMRKVVKQTVMTNVYGVTFVGARDQVERQLDALTPEGRGNPNFYRAAYVTGKVFEALQHMFSGAHAIQYWLAECAMRISCAITPGQVERIRGQLEGRHAADYFPGKFNRDAALYAASRSFRSHKPAFTKASLVLEFRSSVMWTTPLRLPVVQPYRATRIREIKTELQQIALREPRSHDPISRRKQLQAFPPNFIHSLDATHMLLSALKCDEIGLTFAAVHDSFWTHASDIPVMNRVLRDAFVRMHQEDIMGRLGEEFDVKYKGCLRLMSVPAAGEAAKQIRKLRRRQPRRRGAVLFEELVIERDRQVLLASADPEEKQRGAEMVTPASIYEALEAQGLVEGKSEVVDLLTEAGAQPDLDLEEDVEDVEDVAEKEEDASDAENDAPKPRKKPRNHKLQFWVPLSFPPVPVRGEFDVAQLKESQYFFS</sequence>
<evidence type="ECO:0000256" key="7">
    <source>
        <dbReference type="ARBA" id="ARBA00022946"/>
    </source>
</evidence>
<dbReference type="Proteomes" id="UP000799640">
    <property type="component" value="Unassembled WGS sequence"/>
</dbReference>
<feature type="domain" description="DNA-directed RNA polymerase N-terminal" evidence="12">
    <location>
        <begin position="372"/>
        <end position="699"/>
    </location>
</feature>
<evidence type="ECO:0000256" key="11">
    <source>
        <dbReference type="SAM" id="MobiDB-lite"/>
    </source>
</evidence>
<feature type="compositionally biased region" description="Basic and acidic residues" evidence="11">
    <location>
        <begin position="511"/>
        <end position="524"/>
    </location>
</feature>
<comment type="function">
    <text evidence="1 10">DNA-dependent RNA polymerase catalyzes the transcription of DNA into RNA using the four ribonucleoside triphosphates as substrates.</text>
</comment>
<dbReference type="OrthoDB" id="276422at2759"/>